<name>A0A0F9EZ89_9ZZZZ</name>
<dbReference type="EMBL" id="LAZR01025563">
    <property type="protein sequence ID" value="KKL71531.1"/>
    <property type="molecule type" value="Genomic_DNA"/>
</dbReference>
<evidence type="ECO:0008006" key="2">
    <source>
        <dbReference type="Google" id="ProtNLM"/>
    </source>
</evidence>
<comment type="caution">
    <text evidence="1">The sequence shown here is derived from an EMBL/GenBank/DDBJ whole genome shotgun (WGS) entry which is preliminary data.</text>
</comment>
<accession>A0A0F9EZ89</accession>
<organism evidence="1">
    <name type="scientific">marine sediment metagenome</name>
    <dbReference type="NCBI Taxonomy" id="412755"/>
    <lineage>
        <taxon>unclassified sequences</taxon>
        <taxon>metagenomes</taxon>
        <taxon>ecological metagenomes</taxon>
    </lineage>
</organism>
<sequence>MNKTKIEWALNPDGTQGYTWNPITGCLNGCSYCYARRLANTRLKERYLANTNLPSLTGNDEDDNLFYKLYPYLKDYPDPFYPRFWPEKLQQPVPKYKTTKAGYIWKPHKAKGIFTCDMSDLFGIGVPEHWTRQVLNVIGYCNLHRFYLLTKQPQNLIKFSPFPDNAWVGVTATEKSTTAQALYVGLERIEAKVKFISFEPLLGETFINMKDIIDTTVKWVIIGAQTKPTVKPKIEWVREIVEACDKAGVKVFLKDNLLPLIKPLMKVPNLSWFGNVFGLRQEFPK</sequence>
<evidence type="ECO:0000313" key="1">
    <source>
        <dbReference type="EMBL" id="KKL71531.1"/>
    </source>
</evidence>
<dbReference type="Pfam" id="PF07505">
    <property type="entry name" value="DUF5131"/>
    <property type="match status" value="1"/>
</dbReference>
<dbReference type="AlphaFoldDB" id="A0A0F9EZ89"/>
<proteinExistence type="predicted"/>
<reference evidence="1" key="1">
    <citation type="journal article" date="2015" name="Nature">
        <title>Complex archaea that bridge the gap between prokaryotes and eukaryotes.</title>
        <authorList>
            <person name="Spang A."/>
            <person name="Saw J.H."/>
            <person name="Jorgensen S.L."/>
            <person name="Zaremba-Niedzwiedzka K."/>
            <person name="Martijn J."/>
            <person name="Lind A.E."/>
            <person name="van Eijk R."/>
            <person name="Schleper C."/>
            <person name="Guy L."/>
            <person name="Ettema T.J."/>
        </authorList>
    </citation>
    <scope>NUCLEOTIDE SEQUENCE</scope>
</reference>
<protein>
    <recommendedName>
        <fullName evidence="2">DUF5131 family protein</fullName>
    </recommendedName>
</protein>
<gene>
    <name evidence="1" type="ORF">LCGC14_2093950</name>
</gene>
<dbReference type="InterPro" id="IPR011101">
    <property type="entry name" value="DUF5131"/>
</dbReference>